<evidence type="ECO:0000259" key="2">
    <source>
        <dbReference type="Pfam" id="PF01425"/>
    </source>
</evidence>
<dbReference type="Gene3D" id="3.90.1300.10">
    <property type="entry name" value="Amidase signature (AS) domain"/>
    <property type="match status" value="1"/>
</dbReference>
<dbReference type="Pfam" id="PF01425">
    <property type="entry name" value="Amidase"/>
    <property type="match status" value="1"/>
</dbReference>
<dbReference type="InterPro" id="IPR036928">
    <property type="entry name" value="AS_sf"/>
</dbReference>
<reference evidence="3 4" key="1">
    <citation type="submission" date="2016-10" db="EMBL/GenBank/DDBJ databases">
        <authorList>
            <person name="de Groot N.N."/>
        </authorList>
    </citation>
    <scope>NUCLEOTIDE SEQUENCE [LARGE SCALE GENOMIC DNA]</scope>
    <source>
        <strain evidence="3 4">DSM 44778</strain>
    </source>
</reference>
<dbReference type="AlphaFoldDB" id="A0A1I3V639"/>
<sequence>MAVVKPTKDQLRRIAEQYHLELTEEELGVYSNLMEGGIASYTRLEQLVEPKLPVKYPRTPGYRPSKEENRLGAWYWKTSIKGEQEGPLSGKKIAIKDNVCVAGVPMMNGSALLEGYIPDVDATVVTRILEAGGEIVGKAVCEHLCLSGASHTSDTGPVRNPHNPEYSSGGSSSGSAVLVATGEADMAVGGDQGGSIRLPSSWCGVVGLKPTFGLVPYTGAFPIEQTLDHLGPIARTVADAALLLNVIAGSDGLDPRQSNLPKKDYLKAVGREIKGMRIGIVKEGFTWGEVSEPDVNELVRASAERFTELGAKVEEVSIPMHHDGIHIWNGIAFEGIVSLMVRGNGMGNNWKGYYTTSLLDAYGRGRLTRANDYSPTVKLVLLLGQYMETFYHGRYYAKAQNLARTLTQAYDDAFNQYDILLMPTTPQKATRIPAEDASVEEKIASALNMIYNTCPFNVTGHPAINVPCGFSQGLPVGMMLVGRKGEDDTVLQAAYAFEKIASVVKG</sequence>
<proteinExistence type="predicted"/>
<name>A0A1I3V639_9BACL</name>
<dbReference type="PROSITE" id="PS00571">
    <property type="entry name" value="AMIDASES"/>
    <property type="match status" value="1"/>
</dbReference>
<gene>
    <name evidence="3" type="ORF">SAMN05421852_13314</name>
</gene>
<evidence type="ECO:0000313" key="4">
    <source>
        <dbReference type="Proteomes" id="UP000199545"/>
    </source>
</evidence>
<dbReference type="Proteomes" id="UP000199545">
    <property type="component" value="Unassembled WGS sequence"/>
</dbReference>
<dbReference type="PANTHER" id="PTHR11895">
    <property type="entry name" value="TRANSAMIDASE"/>
    <property type="match status" value="1"/>
</dbReference>
<protein>
    <submittedName>
        <fullName evidence="3">Amidase</fullName>
    </submittedName>
</protein>
<evidence type="ECO:0000313" key="3">
    <source>
        <dbReference type="EMBL" id="SFJ89806.1"/>
    </source>
</evidence>
<dbReference type="InterPro" id="IPR023631">
    <property type="entry name" value="Amidase_dom"/>
</dbReference>
<evidence type="ECO:0000256" key="1">
    <source>
        <dbReference type="SAM" id="MobiDB-lite"/>
    </source>
</evidence>
<accession>A0A1I3V639</accession>
<dbReference type="STRING" id="46223.SAMN05421852_13314"/>
<dbReference type="NCBIfam" id="NF005565">
    <property type="entry name" value="PRK07235.1"/>
    <property type="match status" value="1"/>
</dbReference>
<dbReference type="Gene3D" id="1.10.20.60">
    <property type="entry name" value="Glu-tRNAGln amidotransferase C subunit, N-terminal domain"/>
    <property type="match status" value="1"/>
</dbReference>
<feature type="region of interest" description="Disordered" evidence="1">
    <location>
        <begin position="151"/>
        <end position="174"/>
    </location>
</feature>
<dbReference type="SUPFAM" id="SSF75304">
    <property type="entry name" value="Amidase signature (AS) enzymes"/>
    <property type="match status" value="1"/>
</dbReference>
<dbReference type="InterPro" id="IPR020556">
    <property type="entry name" value="Amidase_CS"/>
</dbReference>
<dbReference type="InterPro" id="IPR000120">
    <property type="entry name" value="Amidase"/>
</dbReference>
<dbReference type="PANTHER" id="PTHR11895:SF170">
    <property type="entry name" value="AMIDASE"/>
    <property type="match status" value="1"/>
</dbReference>
<keyword evidence="4" id="KW-1185">Reference proteome</keyword>
<organism evidence="3 4">
    <name type="scientific">Thermoflavimicrobium dichotomicum</name>
    <dbReference type="NCBI Taxonomy" id="46223"/>
    <lineage>
        <taxon>Bacteria</taxon>
        <taxon>Bacillati</taxon>
        <taxon>Bacillota</taxon>
        <taxon>Bacilli</taxon>
        <taxon>Bacillales</taxon>
        <taxon>Thermoactinomycetaceae</taxon>
        <taxon>Thermoflavimicrobium</taxon>
    </lineage>
</organism>
<dbReference type="OrthoDB" id="9811471at2"/>
<dbReference type="EMBL" id="FORR01000033">
    <property type="protein sequence ID" value="SFJ89806.1"/>
    <property type="molecule type" value="Genomic_DNA"/>
</dbReference>
<feature type="domain" description="Amidase" evidence="2">
    <location>
        <begin position="67"/>
        <end position="491"/>
    </location>
</feature>
<dbReference type="GO" id="GO:0003824">
    <property type="term" value="F:catalytic activity"/>
    <property type="evidence" value="ECO:0007669"/>
    <property type="project" value="InterPro"/>
</dbReference>
<dbReference type="RefSeq" id="WP_093231709.1">
    <property type="nucleotide sequence ID" value="NZ_FORR01000033.1"/>
</dbReference>